<dbReference type="EMBL" id="CP002547">
    <property type="protein sequence ID" value="ADY55515.1"/>
    <property type="molecule type" value="Genomic_DNA"/>
</dbReference>
<dbReference type="RefSeq" id="WP_013624385.1">
    <property type="nucleotide sequence ID" value="NC_015172.1"/>
</dbReference>
<dbReference type="eggNOG" id="COG1569">
    <property type="taxonomic scope" value="Bacteria"/>
</dbReference>
<dbReference type="SMART" id="SM00670">
    <property type="entry name" value="PINc"/>
    <property type="match status" value="1"/>
</dbReference>
<dbReference type="PANTHER" id="PTHR34610">
    <property type="entry name" value="SSL7007 PROTEIN"/>
    <property type="match status" value="1"/>
</dbReference>
<dbReference type="HOGENOM" id="CLU_116617_4_0_9"/>
<dbReference type="InterPro" id="IPR002716">
    <property type="entry name" value="PIN_dom"/>
</dbReference>
<evidence type="ECO:0000259" key="1">
    <source>
        <dbReference type="SMART" id="SM00670"/>
    </source>
</evidence>
<protein>
    <recommendedName>
        <fullName evidence="1">PIN domain-containing protein</fullName>
    </recommendedName>
</protein>
<keyword evidence="3" id="KW-1185">Reference proteome</keyword>
<reference evidence="3" key="2">
    <citation type="submission" date="2011-02" db="EMBL/GenBank/DDBJ databases">
        <title>The complete genome of Syntrophobotulus glycolicus DSM 8271.</title>
        <authorList>
            <person name="Lucas S."/>
            <person name="Copeland A."/>
            <person name="Lapidus A."/>
            <person name="Bruce D."/>
            <person name="Goodwin L."/>
            <person name="Pitluck S."/>
            <person name="Kyrpides N."/>
            <person name="Mavromatis K."/>
            <person name="Pagani I."/>
            <person name="Ivanova N."/>
            <person name="Mikhailova N."/>
            <person name="Chertkov O."/>
            <person name="Held B."/>
            <person name="Detter J.C."/>
            <person name="Tapia R."/>
            <person name="Han C."/>
            <person name="Land M."/>
            <person name="Hauser L."/>
            <person name="Markowitz V."/>
            <person name="Cheng J.-F."/>
            <person name="Hugenholtz P."/>
            <person name="Woyke T."/>
            <person name="Wu D."/>
            <person name="Spring S."/>
            <person name="Schroeder M."/>
            <person name="Brambilla E."/>
            <person name="Klenk H.-P."/>
            <person name="Eisen J.A."/>
        </authorList>
    </citation>
    <scope>NUCLEOTIDE SEQUENCE [LARGE SCALE GENOMIC DNA]</scope>
    <source>
        <strain evidence="3">DSM 8271 / FlGlyR</strain>
    </source>
</reference>
<organism evidence="2 3">
    <name type="scientific">Syntrophobotulus glycolicus (strain DSM 8271 / FlGlyR)</name>
    <dbReference type="NCBI Taxonomy" id="645991"/>
    <lineage>
        <taxon>Bacteria</taxon>
        <taxon>Bacillati</taxon>
        <taxon>Bacillota</taxon>
        <taxon>Clostridia</taxon>
        <taxon>Eubacteriales</taxon>
        <taxon>Desulfitobacteriaceae</taxon>
        <taxon>Syntrophobotulus</taxon>
    </lineage>
</organism>
<dbReference type="OrthoDB" id="335825at2"/>
<dbReference type="Pfam" id="PF13470">
    <property type="entry name" value="PIN_3"/>
    <property type="match status" value="1"/>
</dbReference>
<dbReference type="AlphaFoldDB" id="F0SUM2"/>
<reference evidence="2 3" key="1">
    <citation type="journal article" date="2011" name="Stand. Genomic Sci.">
        <title>Complete genome sequence of Syntrophobotulus glycolicus type strain (FlGlyR).</title>
        <authorList>
            <person name="Han C."/>
            <person name="Mwirichia R."/>
            <person name="Chertkov O."/>
            <person name="Held B."/>
            <person name="Lapidus A."/>
            <person name="Nolan M."/>
            <person name="Lucas S."/>
            <person name="Hammon N."/>
            <person name="Deshpande S."/>
            <person name="Cheng J.F."/>
            <person name="Tapia R."/>
            <person name="Goodwin L."/>
            <person name="Pitluck S."/>
            <person name="Huntemann M."/>
            <person name="Liolios K."/>
            <person name="Ivanova N."/>
            <person name="Pagani I."/>
            <person name="Mavromatis K."/>
            <person name="Ovchinikova G."/>
            <person name="Pati A."/>
            <person name="Chen A."/>
            <person name="Palaniappan K."/>
            <person name="Land M."/>
            <person name="Hauser L."/>
            <person name="Brambilla E.M."/>
            <person name="Rohde M."/>
            <person name="Spring S."/>
            <person name="Sikorski J."/>
            <person name="Goker M."/>
            <person name="Woyke T."/>
            <person name="Bristow J."/>
            <person name="Eisen J.A."/>
            <person name="Markowitz V."/>
            <person name="Hugenholtz P."/>
            <person name="Kyrpides N.C."/>
            <person name="Klenk H.P."/>
            <person name="Detter J.C."/>
        </authorList>
    </citation>
    <scope>NUCLEOTIDE SEQUENCE [LARGE SCALE GENOMIC DNA]</scope>
    <source>
        <strain evidence="3">DSM 8271 / FlGlyR</strain>
    </source>
</reference>
<proteinExistence type="predicted"/>
<dbReference type="Proteomes" id="UP000007488">
    <property type="component" value="Chromosome"/>
</dbReference>
<dbReference type="NCBIfam" id="TIGR00305">
    <property type="entry name" value="putative toxin-antitoxin system toxin component, PIN family"/>
    <property type="match status" value="1"/>
</dbReference>
<name>F0SUM2_SYNGF</name>
<evidence type="ECO:0000313" key="3">
    <source>
        <dbReference type="Proteomes" id="UP000007488"/>
    </source>
</evidence>
<feature type="domain" description="PIN" evidence="1">
    <location>
        <begin position="8"/>
        <end position="121"/>
    </location>
</feature>
<dbReference type="InterPro" id="IPR002850">
    <property type="entry name" value="PIN_toxin-like"/>
</dbReference>
<dbReference type="InterPro" id="IPR029060">
    <property type="entry name" value="PIN-like_dom_sf"/>
</dbReference>
<gene>
    <name evidence="2" type="ordered locus">Sgly_1197</name>
</gene>
<dbReference type="STRING" id="645991.Sgly_1197"/>
<accession>F0SUM2</accession>
<dbReference type="KEGG" id="sgy:Sgly_1197"/>
<dbReference type="SUPFAM" id="SSF88723">
    <property type="entry name" value="PIN domain-like"/>
    <property type="match status" value="1"/>
</dbReference>
<evidence type="ECO:0000313" key="2">
    <source>
        <dbReference type="EMBL" id="ADY55515.1"/>
    </source>
</evidence>
<sequence length="146" mass="16434">MSEKNNALRVFVDSNILISAVLSESSTASKLLTLLIGQHHLIICSYSITEISKVIERKFPKIIPKWDKFLTTLEFRIAYTPSDLSAIKVPHIRDPKDLPILVSAMVAQPDILVTGDFDFHTPEIQEHFAVMTPADFLRAFSDDLSH</sequence>
<dbReference type="PANTHER" id="PTHR34610:SF4">
    <property type="entry name" value="SLL8027 PROTEIN"/>
    <property type="match status" value="1"/>
</dbReference>